<evidence type="ECO:0000256" key="1">
    <source>
        <dbReference type="SAM" id="Phobius"/>
    </source>
</evidence>
<evidence type="ECO:0000313" key="3">
    <source>
        <dbReference type="Proteomes" id="UP001295423"/>
    </source>
</evidence>
<evidence type="ECO:0000313" key="2">
    <source>
        <dbReference type="EMBL" id="CAJ1948553.1"/>
    </source>
</evidence>
<feature type="transmembrane region" description="Helical" evidence="1">
    <location>
        <begin position="261"/>
        <end position="280"/>
    </location>
</feature>
<sequence>MMRKRSMVTQEELVNVHHSFVMKHISDSDGDGLVVTGTFVQYVFCSNEDLIESENNKNEEEEDGSDIKGVHFEYRFNDTSAEDEKYFVQYQGVEIQEHTDMGKLFKHSYYIKIPLALDVKLDCFPFRVISASLLVELTTFTTDDKKLRVRPDLMVHKRDKTNMFSIQPDLWREDSRSPMQQANDIMDQSENYDLVSPFPRVSYIYNSQKNYCPKFRVQFLMVQNGTKKLLEILVPMVLIAALNTFHVMGGEVTDIPDYTGNSANFALSVLIFLPTISSGTGHIQTLWRASNMYIITIILALALSSVPYEWVGFNHIASAGMILYWVSFLFPIINCLRYVRFVRHAKFHKAGAGMHFWASDDYSDSRNDPYDETQYDAKSSFVKVSEIVNDSDEQGLQLKAMDFRIRTVNKSQILEFASMEEIKARLIEEVMPLHIQKSDEEVMFI</sequence>
<feature type="transmembrane region" description="Helical" evidence="1">
    <location>
        <begin position="316"/>
        <end position="339"/>
    </location>
</feature>
<gene>
    <name evidence="2" type="ORF">CYCCA115_LOCUS11674</name>
</gene>
<keyword evidence="1" id="KW-0812">Transmembrane</keyword>
<keyword evidence="1" id="KW-1133">Transmembrane helix</keyword>
<feature type="transmembrane region" description="Helical" evidence="1">
    <location>
        <begin position="292"/>
        <end position="310"/>
    </location>
</feature>
<feature type="transmembrane region" description="Helical" evidence="1">
    <location>
        <begin position="229"/>
        <end position="249"/>
    </location>
</feature>
<keyword evidence="1" id="KW-0472">Membrane</keyword>
<protein>
    <submittedName>
        <fullName evidence="2">Uncharacterized protein</fullName>
    </submittedName>
</protein>
<comment type="caution">
    <text evidence="2">The sequence shown here is derived from an EMBL/GenBank/DDBJ whole genome shotgun (WGS) entry which is preliminary data.</text>
</comment>
<keyword evidence="3" id="KW-1185">Reference proteome</keyword>
<accession>A0AAD2JGM4</accession>
<organism evidence="2 3">
    <name type="scientific">Cylindrotheca closterium</name>
    <dbReference type="NCBI Taxonomy" id="2856"/>
    <lineage>
        <taxon>Eukaryota</taxon>
        <taxon>Sar</taxon>
        <taxon>Stramenopiles</taxon>
        <taxon>Ochrophyta</taxon>
        <taxon>Bacillariophyta</taxon>
        <taxon>Bacillariophyceae</taxon>
        <taxon>Bacillariophycidae</taxon>
        <taxon>Bacillariales</taxon>
        <taxon>Bacillariaceae</taxon>
        <taxon>Cylindrotheca</taxon>
    </lineage>
</organism>
<proteinExistence type="predicted"/>
<dbReference type="AlphaFoldDB" id="A0AAD2JGM4"/>
<reference evidence="2" key="1">
    <citation type="submission" date="2023-08" db="EMBL/GenBank/DDBJ databases">
        <authorList>
            <person name="Audoor S."/>
            <person name="Bilcke G."/>
        </authorList>
    </citation>
    <scope>NUCLEOTIDE SEQUENCE</scope>
</reference>
<name>A0AAD2JGM4_9STRA</name>
<dbReference type="Proteomes" id="UP001295423">
    <property type="component" value="Unassembled WGS sequence"/>
</dbReference>
<dbReference type="EMBL" id="CAKOGP040001747">
    <property type="protein sequence ID" value="CAJ1948553.1"/>
    <property type="molecule type" value="Genomic_DNA"/>
</dbReference>